<dbReference type="STRING" id="68895.RR42_m0648"/>
<dbReference type="InterPro" id="IPR037401">
    <property type="entry name" value="SnoaL-like"/>
</dbReference>
<evidence type="ECO:0000313" key="3">
    <source>
        <dbReference type="Proteomes" id="UP000031843"/>
    </source>
</evidence>
<dbReference type="Gene3D" id="3.10.450.50">
    <property type="match status" value="1"/>
</dbReference>
<dbReference type="RefSeq" id="WP_043343921.1">
    <property type="nucleotide sequence ID" value="NZ_CP010536.1"/>
</dbReference>
<sequence>MPRFARLFDSAEDIVEAFREAMKLRDAEGALRLWLDEDSVTCVMPDGQRLIGHEHLRQAFAQLLDVQPVLIDVIETSSHTSMGVAIFDVTEALRFGGDRVEADLYVHTTYVLMQNHEGWRLAHIHCSPANAAQVATVSTAPGQALH</sequence>
<evidence type="ECO:0000259" key="1">
    <source>
        <dbReference type="Pfam" id="PF13474"/>
    </source>
</evidence>
<feature type="domain" description="SnoaL-like" evidence="1">
    <location>
        <begin position="12"/>
        <end position="129"/>
    </location>
</feature>
<dbReference type="EMBL" id="CP010536">
    <property type="protein sequence ID" value="AJG18060.1"/>
    <property type="molecule type" value="Genomic_DNA"/>
</dbReference>
<dbReference type="InterPro" id="IPR032710">
    <property type="entry name" value="NTF2-like_dom_sf"/>
</dbReference>
<dbReference type="Pfam" id="PF13474">
    <property type="entry name" value="SnoaL_3"/>
    <property type="match status" value="1"/>
</dbReference>
<keyword evidence="3" id="KW-1185">Reference proteome</keyword>
<dbReference type="AlphaFoldDB" id="A0A0C4Y539"/>
<evidence type="ECO:0000313" key="2">
    <source>
        <dbReference type="EMBL" id="AJG18060.1"/>
    </source>
</evidence>
<dbReference type="OrthoDB" id="5767026at2"/>
<protein>
    <submittedName>
        <fullName evidence="2">Alternative dihydrofolate reductase 3</fullName>
    </submittedName>
</protein>
<gene>
    <name evidence="2" type="ORF">RR42_m0648</name>
</gene>
<dbReference type="SUPFAM" id="SSF54427">
    <property type="entry name" value="NTF2-like"/>
    <property type="match status" value="1"/>
</dbReference>
<organism evidence="2 3">
    <name type="scientific">Cupriavidus basilensis</name>
    <dbReference type="NCBI Taxonomy" id="68895"/>
    <lineage>
        <taxon>Bacteria</taxon>
        <taxon>Pseudomonadati</taxon>
        <taxon>Pseudomonadota</taxon>
        <taxon>Betaproteobacteria</taxon>
        <taxon>Burkholderiales</taxon>
        <taxon>Burkholderiaceae</taxon>
        <taxon>Cupriavidus</taxon>
    </lineage>
</organism>
<proteinExistence type="predicted"/>
<dbReference type="Proteomes" id="UP000031843">
    <property type="component" value="Chromosome main"/>
</dbReference>
<name>A0A0C4Y539_9BURK</name>
<dbReference type="KEGG" id="cbw:RR42_m0648"/>
<accession>A0A0C4Y539</accession>
<reference evidence="2 3" key="1">
    <citation type="journal article" date="2015" name="Genome Announc.">
        <title>Complete Genome Sequence of Cupriavidus basilensis 4G11, Isolated from the Oak Ridge Field Research Center Site.</title>
        <authorList>
            <person name="Ray J."/>
            <person name="Waters R.J."/>
            <person name="Skerker J.M."/>
            <person name="Kuehl J.V."/>
            <person name="Price M.N."/>
            <person name="Huang J."/>
            <person name="Chakraborty R."/>
            <person name="Arkin A.P."/>
            <person name="Deutschbauer A."/>
        </authorList>
    </citation>
    <scope>NUCLEOTIDE SEQUENCE [LARGE SCALE GENOMIC DNA]</scope>
    <source>
        <strain evidence="2">4G11</strain>
    </source>
</reference>